<sequence length="96" mass="10821">MKVEKDDDVKAEKESLPRLYLGTILRILSSVEREGLLTTSISTFPLTPDSGKTKMSVLDRANPGGIVSQTELRAPAQFVTRWAIGGRWETEKWYRP</sequence>
<dbReference type="EMBL" id="LIZT01000060">
    <property type="protein sequence ID" value="KPJ49407.1"/>
    <property type="molecule type" value="Genomic_DNA"/>
</dbReference>
<accession>A0A0S7WH39</accession>
<dbReference type="Proteomes" id="UP000051124">
    <property type="component" value="Unassembled WGS sequence"/>
</dbReference>
<evidence type="ECO:0000313" key="2">
    <source>
        <dbReference type="Proteomes" id="UP000051124"/>
    </source>
</evidence>
<name>A0A0S7WH39_UNCT6</name>
<proteinExistence type="predicted"/>
<comment type="caution">
    <text evidence="1">The sequence shown here is derived from an EMBL/GenBank/DDBJ whole genome shotgun (WGS) entry which is preliminary data.</text>
</comment>
<protein>
    <submittedName>
        <fullName evidence="1">Uncharacterized protein</fullName>
    </submittedName>
</protein>
<dbReference type="AlphaFoldDB" id="A0A0S7WH39"/>
<organism evidence="1 2">
    <name type="scientific">candidate division TA06 bacterium DG_26</name>
    <dbReference type="NCBI Taxonomy" id="1703771"/>
    <lineage>
        <taxon>Bacteria</taxon>
        <taxon>Bacteria division TA06</taxon>
    </lineage>
</organism>
<evidence type="ECO:0000313" key="1">
    <source>
        <dbReference type="EMBL" id="KPJ49407.1"/>
    </source>
</evidence>
<gene>
    <name evidence="1" type="ORF">AMJ40_05585</name>
</gene>
<reference evidence="1 2" key="1">
    <citation type="journal article" date="2015" name="Microbiome">
        <title>Genomic resolution of linkages in carbon, nitrogen, and sulfur cycling among widespread estuary sediment bacteria.</title>
        <authorList>
            <person name="Baker B.J."/>
            <person name="Lazar C.S."/>
            <person name="Teske A.P."/>
            <person name="Dick G.J."/>
        </authorList>
    </citation>
    <scope>NUCLEOTIDE SEQUENCE [LARGE SCALE GENOMIC DNA]</scope>
    <source>
        <strain evidence="1">DG_26</strain>
    </source>
</reference>